<gene>
    <name evidence="1" type="ORF">UFOVP71_316</name>
</gene>
<reference evidence="1" key="1">
    <citation type="submission" date="2020-05" db="EMBL/GenBank/DDBJ databases">
        <authorList>
            <person name="Chiriac C."/>
            <person name="Salcher M."/>
            <person name="Ghai R."/>
            <person name="Kavagutti S V."/>
        </authorList>
    </citation>
    <scope>NUCLEOTIDE SEQUENCE</scope>
</reference>
<proteinExistence type="predicted"/>
<accession>A0A6J5TA16</accession>
<organism evidence="1">
    <name type="scientific">uncultured Caudovirales phage</name>
    <dbReference type="NCBI Taxonomy" id="2100421"/>
    <lineage>
        <taxon>Viruses</taxon>
        <taxon>Duplodnaviria</taxon>
        <taxon>Heunggongvirae</taxon>
        <taxon>Uroviricota</taxon>
        <taxon>Caudoviricetes</taxon>
        <taxon>Peduoviridae</taxon>
        <taxon>Maltschvirus</taxon>
        <taxon>Maltschvirus maltsch</taxon>
    </lineage>
</organism>
<evidence type="ECO:0000313" key="1">
    <source>
        <dbReference type="EMBL" id="CAB4241778.1"/>
    </source>
</evidence>
<sequence>MYKKITHEIVEEHFAQHPMLPQFVTNEIPPGAALPAAVMNEETLMFRMDSRTAWAKYAWSLLNYSISMNAGLPGTSQVEARLLRAARMLGDFVVPYYGLDAGNTLGNKLAEIAKVGAEVVDAVKDKRSVEDFQGIWEKLIADLAKFLNSLNPSQWPESLVHEMFINLVTTWTRAIQTRYNEDWVGNEAALEDLNKLVVTGIADHVHKGYSSIADIMSRGLIAQFPTLFIK</sequence>
<name>A0A6J5TA16_9CAUD</name>
<dbReference type="EMBL" id="LR797824">
    <property type="protein sequence ID" value="CAB4241778.1"/>
    <property type="molecule type" value="Genomic_DNA"/>
</dbReference>
<protein>
    <submittedName>
        <fullName evidence="1">Uncharacterized protein</fullName>
    </submittedName>
</protein>